<evidence type="ECO:0000313" key="4">
    <source>
        <dbReference type="Proteomes" id="UP000285060"/>
    </source>
</evidence>
<dbReference type="EMBL" id="QUSY01000032">
    <property type="protein sequence ID" value="RHY34353.1"/>
    <property type="molecule type" value="Genomic_DNA"/>
</dbReference>
<organism evidence="3 4">
    <name type="scientific">Aphanomyces invadans</name>
    <dbReference type="NCBI Taxonomy" id="157072"/>
    <lineage>
        <taxon>Eukaryota</taxon>
        <taxon>Sar</taxon>
        <taxon>Stramenopiles</taxon>
        <taxon>Oomycota</taxon>
        <taxon>Saprolegniomycetes</taxon>
        <taxon>Saprolegniales</taxon>
        <taxon>Verrucalvaceae</taxon>
        <taxon>Aphanomyces</taxon>
    </lineage>
</organism>
<dbReference type="InterPro" id="IPR033379">
    <property type="entry name" value="Acid_Pase_AS"/>
</dbReference>
<feature type="chain" id="PRO_5019464337" evidence="2">
    <location>
        <begin position="24"/>
        <end position="313"/>
    </location>
</feature>
<dbReference type="PROSITE" id="PS00616">
    <property type="entry name" value="HIS_ACID_PHOSPHAT_1"/>
    <property type="match status" value="1"/>
</dbReference>
<keyword evidence="4" id="KW-1185">Reference proteome</keyword>
<gene>
    <name evidence="3" type="ORF">DYB32_000991</name>
</gene>
<feature type="signal peptide" evidence="2">
    <location>
        <begin position="1"/>
        <end position="23"/>
    </location>
</feature>
<evidence type="ECO:0000256" key="2">
    <source>
        <dbReference type="SAM" id="SignalP"/>
    </source>
</evidence>
<protein>
    <submittedName>
        <fullName evidence="3">Uncharacterized protein</fullName>
    </submittedName>
</protein>
<accession>A0A418B853</accession>
<dbReference type="SUPFAM" id="SSF53254">
    <property type="entry name" value="Phosphoglycerate mutase-like"/>
    <property type="match status" value="1"/>
</dbReference>
<proteinExistence type="predicted"/>
<sequence>MNMVAKATAAACAILAASMMVSAELRQVLVVSRHGVRGPYGPDDLPPTEANMQRYSKNKFPFPVKGTEWGTSNNDAELVTPKITKHGAQVIRRMGEVASSLFYDPWHDSLSEAQFLSEWFLLQSLNNMSLPPSMALDDVVALGAIHKVCCAVPPRSLVRVQAHMDLVTNQFNSENFGSTLLVHLVASMQQTIQQSSPEAVARHRDDDGPHLLQSLSNTFLFYAGHDINLLFLKNLLRYAAGLAIRQACVSPSLAKFAASLLAPTRVPRHSASWAFKVVVVTVLSVSLLLIVWKYIARLNQAKTPVFNRYTALE</sequence>
<keyword evidence="1" id="KW-0472">Membrane</keyword>
<evidence type="ECO:0000313" key="3">
    <source>
        <dbReference type="EMBL" id="RHY34353.1"/>
    </source>
</evidence>
<name>A0A418B853_9STRA</name>
<dbReference type="Proteomes" id="UP000285060">
    <property type="component" value="Unassembled WGS sequence"/>
</dbReference>
<dbReference type="AlphaFoldDB" id="A0A418B853"/>
<evidence type="ECO:0000256" key="1">
    <source>
        <dbReference type="SAM" id="Phobius"/>
    </source>
</evidence>
<keyword evidence="2" id="KW-0732">Signal</keyword>
<keyword evidence="1" id="KW-1133">Transmembrane helix</keyword>
<keyword evidence="1" id="KW-0812">Transmembrane</keyword>
<dbReference type="Gene3D" id="3.40.50.1240">
    <property type="entry name" value="Phosphoglycerate mutase-like"/>
    <property type="match status" value="2"/>
</dbReference>
<dbReference type="VEuPathDB" id="FungiDB:H310_13224"/>
<comment type="caution">
    <text evidence="3">The sequence shown here is derived from an EMBL/GenBank/DDBJ whole genome shotgun (WGS) entry which is preliminary data.</text>
</comment>
<reference evidence="3 4" key="1">
    <citation type="submission" date="2018-08" db="EMBL/GenBank/DDBJ databases">
        <title>Aphanomyces genome sequencing and annotation.</title>
        <authorList>
            <person name="Minardi D."/>
            <person name="Oidtmann B."/>
            <person name="Van Der Giezen M."/>
            <person name="Studholme D.J."/>
        </authorList>
    </citation>
    <scope>NUCLEOTIDE SEQUENCE [LARGE SCALE GENOMIC DNA]</scope>
    <source>
        <strain evidence="3 4">NJM0002</strain>
    </source>
</reference>
<dbReference type="InterPro" id="IPR029033">
    <property type="entry name" value="His_PPase_superfam"/>
</dbReference>
<feature type="transmembrane region" description="Helical" evidence="1">
    <location>
        <begin position="273"/>
        <end position="292"/>
    </location>
</feature>